<keyword evidence="1" id="KW-0812">Transmembrane</keyword>
<dbReference type="Pfam" id="PF00168">
    <property type="entry name" value="C2"/>
    <property type="match status" value="1"/>
</dbReference>
<gene>
    <name evidence="3" type="ORF">Vafri_6821</name>
</gene>
<dbReference type="PANTHER" id="PTHR47759">
    <property type="entry name" value="OS04G0509100 PROTEIN"/>
    <property type="match status" value="1"/>
</dbReference>
<dbReference type="SMART" id="SM00239">
    <property type="entry name" value="C2"/>
    <property type="match status" value="1"/>
</dbReference>
<reference evidence="3" key="1">
    <citation type="journal article" date="2021" name="Proc. Natl. Acad. Sci. U.S.A.">
        <title>Three genomes in the algal genus Volvox reveal the fate of a haploid sex-determining region after a transition to homothallism.</title>
        <authorList>
            <person name="Yamamoto K."/>
            <person name="Hamaji T."/>
            <person name="Kawai-Toyooka H."/>
            <person name="Matsuzaki R."/>
            <person name="Takahashi F."/>
            <person name="Nishimura Y."/>
            <person name="Kawachi M."/>
            <person name="Noguchi H."/>
            <person name="Minakuchi Y."/>
            <person name="Umen J.G."/>
            <person name="Toyoda A."/>
            <person name="Nozaki H."/>
        </authorList>
    </citation>
    <scope>NUCLEOTIDE SEQUENCE</scope>
    <source>
        <strain evidence="3">NIES-3780</strain>
    </source>
</reference>
<organism evidence="3 4">
    <name type="scientific">Volvox africanus</name>
    <dbReference type="NCBI Taxonomy" id="51714"/>
    <lineage>
        <taxon>Eukaryota</taxon>
        <taxon>Viridiplantae</taxon>
        <taxon>Chlorophyta</taxon>
        <taxon>core chlorophytes</taxon>
        <taxon>Chlorophyceae</taxon>
        <taxon>CS clade</taxon>
        <taxon>Chlamydomonadales</taxon>
        <taxon>Volvocaceae</taxon>
        <taxon>Volvox</taxon>
    </lineage>
</organism>
<feature type="transmembrane region" description="Helical" evidence="1">
    <location>
        <begin position="6"/>
        <end position="32"/>
    </location>
</feature>
<evidence type="ECO:0000259" key="2">
    <source>
        <dbReference type="PROSITE" id="PS50004"/>
    </source>
</evidence>
<feature type="domain" description="C2" evidence="2">
    <location>
        <begin position="151"/>
        <end position="265"/>
    </location>
</feature>
<dbReference type="PROSITE" id="PS51257">
    <property type="entry name" value="PROKAR_LIPOPROTEIN"/>
    <property type="match status" value="1"/>
</dbReference>
<dbReference type="PANTHER" id="PTHR47759:SF2">
    <property type="entry name" value="TRIGLYCERIDE LIPASE"/>
    <property type="match status" value="1"/>
</dbReference>
<dbReference type="SUPFAM" id="SSF49562">
    <property type="entry name" value="C2 domain (Calcium/lipid-binding domain, CaLB)"/>
    <property type="match status" value="1"/>
</dbReference>
<dbReference type="SUPFAM" id="SSF53474">
    <property type="entry name" value="alpha/beta-Hydrolases"/>
    <property type="match status" value="1"/>
</dbReference>
<evidence type="ECO:0000313" key="4">
    <source>
        <dbReference type="Proteomes" id="UP000747399"/>
    </source>
</evidence>
<proteinExistence type="predicted"/>
<dbReference type="AlphaFoldDB" id="A0A8J4EZY4"/>
<keyword evidence="1" id="KW-0472">Membrane</keyword>
<protein>
    <recommendedName>
        <fullName evidence="2">C2 domain-containing protein</fullName>
    </recommendedName>
</protein>
<evidence type="ECO:0000256" key="1">
    <source>
        <dbReference type="SAM" id="Phobius"/>
    </source>
</evidence>
<comment type="caution">
    <text evidence="3">The sequence shown here is derived from an EMBL/GenBank/DDBJ whole genome shotgun (WGS) entry which is preliminary data.</text>
</comment>
<dbReference type="Gene3D" id="2.60.40.150">
    <property type="entry name" value="C2 domain"/>
    <property type="match status" value="1"/>
</dbReference>
<evidence type="ECO:0000313" key="3">
    <source>
        <dbReference type="EMBL" id="GIL50707.1"/>
    </source>
</evidence>
<dbReference type="Gene3D" id="3.40.50.1820">
    <property type="entry name" value="alpha/beta hydrolase"/>
    <property type="match status" value="1"/>
</dbReference>
<dbReference type="InterPro" id="IPR000008">
    <property type="entry name" value="C2_dom"/>
</dbReference>
<dbReference type="InterPro" id="IPR035892">
    <property type="entry name" value="C2_domain_sf"/>
</dbReference>
<dbReference type="GO" id="GO:0006629">
    <property type="term" value="P:lipid metabolic process"/>
    <property type="evidence" value="ECO:0007669"/>
    <property type="project" value="InterPro"/>
</dbReference>
<dbReference type="Proteomes" id="UP000747399">
    <property type="component" value="Unassembled WGS sequence"/>
</dbReference>
<dbReference type="PROSITE" id="PS50004">
    <property type="entry name" value="C2"/>
    <property type="match status" value="1"/>
</dbReference>
<dbReference type="InterPro" id="IPR002921">
    <property type="entry name" value="Fungal_lipase-type"/>
</dbReference>
<dbReference type="EMBL" id="BNCO01000009">
    <property type="protein sequence ID" value="GIL50707.1"/>
    <property type="molecule type" value="Genomic_DNA"/>
</dbReference>
<keyword evidence="4" id="KW-1185">Reference proteome</keyword>
<dbReference type="Pfam" id="PF01764">
    <property type="entry name" value="Lipase_3"/>
    <property type="match status" value="1"/>
</dbReference>
<dbReference type="CDD" id="cd00519">
    <property type="entry name" value="Lipase_3"/>
    <property type="match status" value="1"/>
</dbReference>
<accession>A0A8J4EZY4</accession>
<keyword evidence="1" id="KW-1133">Transmembrane helix</keyword>
<sequence length="592" mass="63958">MAALKYIIAAGAAGGPITIGLAAACFGAAGFLAGSWSSSRKQGLGKAARIAHSCEVVEDTEAGEGENDPRELLLEFLSDSPIVPSHLPTLLRVTDAKRGDGRSLVRRLAVSHEEEGEFDIERADILLDLAMHAYKNPQRGQGYKTQGLESSPAVTFFDKAILTAIYNGVLVVNVERATGLRPLRGKGDVSAYAQVTIQSSLFRTKAVRNTASPVWNATFTVFLGDTNWESLAINVFDNNRNSELLGNASLGLGDLMANPGRDTQLRLPLISPQGAAAGTIHMNCRYISFQETDPDDISELTPITETLDKVDSNKFSDMKPMGGLKPAAFIDSKSTDTQVWLHSDVAQRKLVVSFRGTEKFADILTDVAMAPCKFNPILEDDKYAQIFVHGGFMNALKSVHQELGALVRAITSEQDQPWQVEVTGHSLGGALATLAAYELAVFRNQAGKVKSVKLYTYGCPRVGNNSFAKDFDKVLRDAWRITNRLDLVPSVPPSGVLFKFTHAGNPVRLRDDGCFHKGVENLTEDIERDINWFTSIASLRGIKEHSGAFYKDMLTNAKKLLGMNASTSAASTTGIPAKAGDPAAKIAGEIIV</sequence>
<dbReference type="InterPro" id="IPR029058">
    <property type="entry name" value="AB_hydrolase_fold"/>
</dbReference>
<name>A0A8J4EZY4_9CHLO</name>